<keyword evidence="5" id="KW-0812">Transmembrane</keyword>
<evidence type="ECO:0000256" key="5">
    <source>
        <dbReference type="SAM" id="Phobius"/>
    </source>
</evidence>
<dbReference type="InterPro" id="IPR006626">
    <property type="entry name" value="PbH1"/>
</dbReference>
<dbReference type="InterPro" id="IPR000800">
    <property type="entry name" value="Notch_dom"/>
</dbReference>
<dbReference type="Gene3D" id="3.30.300.320">
    <property type="match status" value="2"/>
</dbReference>
<evidence type="ECO:0000313" key="8">
    <source>
        <dbReference type="Proteomes" id="UP001162131"/>
    </source>
</evidence>
<keyword evidence="5" id="KW-1133">Transmembrane helix</keyword>
<dbReference type="SMART" id="SM00710">
    <property type="entry name" value="PbH1"/>
    <property type="match status" value="15"/>
</dbReference>
<feature type="transmembrane region" description="Helical" evidence="5">
    <location>
        <begin position="2066"/>
        <end position="2087"/>
    </location>
</feature>
<feature type="transmembrane region" description="Helical" evidence="5">
    <location>
        <begin position="2093"/>
        <end position="2110"/>
    </location>
</feature>
<feature type="region of interest" description="Disordered" evidence="4">
    <location>
        <begin position="2297"/>
        <end position="2316"/>
    </location>
</feature>
<keyword evidence="3" id="KW-0325">Glycoprotein</keyword>
<dbReference type="PANTHER" id="PTHR11319">
    <property type="entry name" value="G PROTEIN-COUPLED RECEPTOR-RELATED"/>
    <property type="match status" value="1"/>
</dbReference>
<dbReference type="CDD" id="cd00064">
    <property type="entry name" value="FU"/>
    <property type="match status" value="1"/>
</dbReference>
<organism evidence="7 8">
    <name type="scientific">Blepharisma stoltei</name>
    <dbReference type="NCBI Taxonomy" id="1481888"/>
    <lineage>
        <taxon>Eukaryota</taxon>
        <taxon>Sar</taxon>
        <taxon>Alveolata</taxon>
        <taxon>Ciliophora</taxon>
        <taxon>Postciliodesmatophora</taxon>
        <taxon>Heterotrichea</taxon>
        <taxon>Heterotrichida</taxon>
        <taxon>Blepharismidae</taxon>
        <taxon>Blepharisma</taxon>
    </lineage>
</organism>
<evidence type="ECO:0000256" key="2">
    <source>
        <dbReference type="ARBA" id="ARBA00023157"/>
    </source>
</evidence>
<sequence length="2352" mass="261503">MLGDGICNKSCNVSSCNYDFGDCNNNHCSPDCEPWMIGDNNCNRECNNQACNWDGGDCDCSRGCHSYMKSNGICDAACDTSVCDYDGGDCQKCAPGCLKSMLGNGVCNPACNVNDCHYDNYECGCADGCGIESYGQCNDYCMNSFCRYDTINSTSKCQNTNQILFALHYGLIFKNLTVNVSTYNCTSVSSCLATEVLDPNNCYSNCRRAACINSWNKCSYNFCSDYNCQSCNSWGAGDCFKCKTNMYQFYGYCLASCPGGHEAVNLLGNYPVCLVPKDYSTKENPAVYYVTAKTSTDIYGGNGTFSNPFTSLSLALASIYNNYAIIYLLNDGTHYLTCVSTSNPISTVLVDACNPLSKSVNISSLVIAPYENFTITLKLKPDNKFLTFTLSNTTNLTIKNIVFSGEDILTACPSSNPYCTYCANTTLKSDGFYYSDQGTKLSTYLSTTTCSSYRAKTIFNLFFGSKLTLRNVNFTNWRMELKSIVTSYGGNVTFSNVNFDNIRCYWNQAVQPGQSASQQSKYSVIYFLDCGDPNYNCGSFDYTNGTVSRLNNGYEYGAAQFSGFLSADKIRTVKLKNVNFVNNIVYSPYVASSTYSLIKLAIYRSIEISHCTFEKNAANYGLIYLEPIALVFRNDVNFNKEFIDLLLYHVYIHDSIFKNNYGQFAGILSITYLSELQNILLDNLFINGNGVLSGPLIIVDNQYYSNQYLTDTAVNITDTKSNLVEAIFKKRKFIFKSSVITNNYSGGKGIFGLNQLVNLEIYNMTVESNGSSETQNINTILWNYYIADSNMYTKSAVSRPNSIDCLALWSASSCYSYEISESIFINNICQKSCPFLYYELIEDLRITDCSFEGNSGSSDKGICILTVGAGNVWIINSTFNNNTNNNSKGFGALSFFESLENISIENTIISNNSANYSSGIYFEGGSLILTNVTLESNKASSGLGAVYFSVFTGADTHKIDIKNSLFKENQSHDVKGGAIYISGSLLSQDPINLIIKENLFTYNSAPSGSAMYIENSAVLTHDSVIESCIFSQNTAEAKGTIANYFQYGILNISNCLFISNHAELGSALYFAASEQSSPEKSKIIFNSCNFTLNSGINVLCTDDMAIYSYIETIKCIFQKNEGLAIYLVHDHWKDTESIIANSTITAGTVYLTSNATADCELTTFTNNTSTQYAGAIRAEGNSYFHCNQCVFYQNSAEYGGVLYFDQLSYFSIENSKFNNNFCTDKGAVIYVIGSKTYSVLKNSELYYNHAESEGLIYSLTSNIKIDNCKIWDNTANRITPGIYLTLSNLTIMSSQFNDQEGNYGSFVYLASDSGLVVKNSSFKNGKSYESGGSIYALSSSVSLANTIFINSTSSVGNAILAFSTALNISQCQFLNTYSSGSGGVISIFGNHAFIEKSFFENFAYSAIDGSEMESLKIIGTSFKNSLGKVGGAINSINSAYIYIDSCYFNNNTSIYGGALYFTFTSNTINSQNYEIISTEFVNNTSSAGGAIYLNNINIEIKFCEFYENKAFMTSQISGFTHESGIGGAIYFGCSYSGECNFNVFSNVFVGNSADYEGGAIDWFDVMPKFVNNLFENNKAIYGENIASYPVSMKIINSNWTGGLNDLASGQLTTTPLVIGLIDHLGYIVSTDNSSVGELISLSQDIVLSDELKVTAVNGIFTFSSFIISAEPGSNFSIEIQTNGIDASKSIKANDGLTYNSSILVDVTLRDCVLGEAKVGTNCVVCPKEFYSLNPNSEQCLACPDEAICYGNYTMVPKPGYWRSDMLSIKFWSCPYSNACIGSDLQKISYTGKCLEGYTGNLCQSCASGYSKAMKNQCEKCQSLTIIIIKTSGIGLGFLILCCFMIRMTKKSAYRPKSLSSVYIKIFINYIQLIALTTTFSLSWPSYVKHLFSVQNNASFISDQIFSFDCLLYYYDDLKGDNVIFYQKLFIMAVLPIFIPIISGICWYLISLCKKSFALFMNNIVTTSIIVAFLIHPSLIKYYFSSFDCTELDYGKDWLVDDLNLRCWDSQHVFYIAAISFPAILLWGIGIPTTCLFLIMKNKDRLININIRIKYGFLFNGYKAKSYYWEFVIIYRKIIIISCSVFLATVSVNIQALTTLFVLVACLYFQCKIKPYNGDDLNRLEAISISASAITIYCGMYYLTGSLDWFTELIFFIAIISANLYFVIYWGIKAGNAYITMIVEKIPFLKKKFHPANYNIISDSSFRNAKTSRIGESARELMLRSYRKENLNPRNIPFKEISIMDLFLGNLRGEFIIKNKEIEEIDFEEDKQSNQENNSKQNKRVEIDIKENSFEDKYVNEKNDIEHDTSKEVESKVKDYEEEKIDMEEIVVLDQDLLKAAPSEFSLVVNDLQ</sequence>
<feature type="domain" description="LNR" evidence="6">
    <location>
        <begin position="92"/>
        <end position="124"/>
    </location>
</feature>
<feature type="transmembrane region" description="Helical" evidence="5">
    <location>
        <begin position="2012"/>
        <end position="2038"/>
    </location>
</feature>
<dbReference type="PANTHER" id="PTHR11319:SF35">
    <property type="entry name" value="OUTER MEMBRANE PROTEIN PMPC-RELATED"/>
    <property type="match status" value="1"/>
</dbReference>
<feature type="transmembrane region" description="Helical" evidence="5">
    <location>
        <begin position="2148"/>
        <end position="2171"/>
    </location>
</feature>
<proteinExistence type="predicted"/>
<evidence type="ECO:0000256" key="3">
    <source>
        <dbReference type="ARBA" id="ARBA00023180"/>
    </source>
</evidence>
<evidence type="ECO:0000259" key="6">
    <source>
        <dbReference type="SMART" id="SM00004"/>
    </source>
</evidence>
<reference evidence="7" key="1">
    <citation type="submission" date="2021-09" db="EMBL/GenBank/DDBJ databases">
        <authorList>
            <consortium name="AG Swart"/>
            <person name="Singh M."/>
            <person name="Singh A."/>
            <person name="Seah K."/>
            <person name="Emmerich C."/>
        </authorList>
    </citation>
    <scope>NUCLEOTIDE SEQUENCE</scope>
    <source>
        <strain evidence="7">ATCC30299</strain>
    </source>
</reference>
<dbReference type="Proteomes" id="UP001162131">
    <property type="component" value="Unassembled WGS sequence"/>
</dbReference>
<dbReference type="Pfam" id="PF00066">
    <property type="entry name" value="Notch"/>
    <property type="match status" value="2"/>
</dbReference>
<dbReference type="InterPro" id="IPR011050">
    <property type="entry name" value="Pectin_lyase_fold/virulence"/>
</dbReference>
<dbReference type="InterPro" id="IPR006212">
    <property type="entry name" value="Furin_repeat"/>
</dbReference>
<dbReference type="InterPro" id="IPR012334">
    <property type="entry name" value="Pectin_lyas_fold"/>
</dbReference>
<feature type="domain" description="LNR" evidence="6">
    <location>
        <begin position="60"/>
        <end position="91"/>
    </location>
</feature>
<feature type="region of interest" description="Disordered" evidence="4">
    <location>
        <begin position="2267"/>
        <end position="2286"/>
    </location>
</feature>
<evidence type="ECO:0000256" key="1">
    <source>
        <dbReference type="ARBA" id="ARBA00022737"/>
    </source>
</evidence>
<name>A0AAU9J9R8_9CILI</name>
<dbReference type="EMBL" id="CAJZBQ010000030">
    <property type="protein sequence ID" value="CAG9321986.1"/>
    <property type="molecule type" value="Genomic_DNA"/>
</dbReference>
<evidence type="ECO:0000313" key="7">
    <source>
        <dbReference type="EMBL" id="CAG9321986.1"/>
    </source>
</evidence>
<keyword evidence="1" id="KW-0677">Repeat</keyword>
<evidence type="ECO:0000256" key="4">
    <source>
        <dbReference type="SAM" id="MobiDB-lite"/>
    </source>
</evidence>
<keyword evidence="8" id="KW-1185">Reference proteome</keyword>
<feature type="transmembrane region" description="Helical" evidence="5">
    <location>
        <begin position="1823"/>
        <end position="1845"/>
    </location>
</feature>
<accession>A0AAU9J9R8</accession>
<protein>
    <recommendedName>
        <fullName evidence="6">LNR domain-containing protein</fullName>
    </recommendedName>
</protein>
<feature type="transmembrane region" description="Helical" evidence="5">
    <location>
        <begin position="2122"/>
        <end position="2142"/>
    </location>
</feature>
<feature type="transmembrane region" description="Helical" evidence="5">
    <location>
        <begin position="1928"/>
        <end position="1949"/>
    </location>
</feature>
<keyword evidence="2" id="KW-1015">Disulfide bond</keyword>
<comment type="caution">
    <text evidence="7">The sequence shown here is derived from an EMBL/GenBank/DDBJ whole genome shotgun (WGS) entry which is preliminary data.</text>
</comment>
<keyword evidence="5" id="KW-0472">Membrane</keyword>
<feature type="transmembrane region" description="Helical" evidence="5">
    <location>
        <begin position="1866"/>
        <end position="1886"/>
    </location>
</feature>
<feature type="domain" description="LNR" evidence="6">
    <location>
        <begin position="21"/>
        <end position="59"/>
    </location>
</feature>
<dbReference type="Gene3D" id="2.160.20.10">
    <property type="entry name" value="Single-stranded right-handed beta-helix, Pectin lyase-like"/>
    <property type="match status" value="1"/>
</dbReference>
<feature type="transmembrane region" description="Helical" evidence="5">
    <location>
        <begin position="1956"/>
        <end position="1974"/>
    </location>
</feature>
<dbReference type="SUPFAM" id="SSF51126">
    <property type="entry name" value="Pectin lyase-like"/>
    <property type="match status" value="4"/>
</dbReference>
<dbReference type="SMART" id="SM00004">
    <property type="entry name" value="NL"/>
    <property type="match status" value="3"/>
</dbReference>
<gene>
    <name evidence="7" type="ORF">BSTOLATCC_MIC30368</name>
</gene>